<dbReference type="InterPro" id="IPR024134">
    <property type="entry name" value="SOD_Cu/Zn_/chaperone"/>
</dbReference>
<evidence type="ECO:0000313" key="5">
    <source>
        <dbReference type="EMBL" id="MEJ5977217.1"/>
    </source>
</evidence>
<organism evidence="5 6">
    <name type="scientific">Novosphingobium anseongense</name>
    <dbReference type="NCBI Taxonomy" id="3133436"/>
    <lineage>
        <taxon>Bacteria</taxon>
        <taxon>Pseudomonadati</taxon>
        <taxon>Pseudomonadota</taxon>
        <taxon>Alphaproteobacteria</taxon>
        <taxon>Sphingomonadales</taxon>
        <taxon>Sphingomonadaceae</taxon>
        <taxon>Novosphingobium</taxon>
    </lineage>
</organism>
<keyword evidence="6" id="KW-1185">Reference proteome</keyword>
<dbReference type="Proteomes" id="UP001361239">
    <property type="component" value="Unassembled WGS sequence"/>
</dbReference>
<sequence length="183" mass="18158">MTTKTLPLLLAAGALVTSALVVAANAKPTRAARPAALASATLKAIDGTPRGKAWIANRNGRWELKIEVTGVAPGAHGAHLHTVGKCEAPDFSTAGGHLNPHGKLHGTANPQGPHLGDLPNLIAGTDGKGALTAGLTGTAAQLTAALFDADGTAVVIHAGPDDNRTDPSGNSGGRVACGVLTRG</sequence>
<dbReference type="Pfam" id="PF00080">
    <property type="entry name" value="Sod_Cu"/>
    <property type="match status" value="1"/>
</dbReference>
<proteinExistence type="inferred from homology"/>
<comment type="caution">
    <text evidence="5">The sequence shown here is derived from an EMBL/GenBank/DDBJ whole genome shotgun (WGS) entry which is preliminary data.</text>
</comment>
<feature type="domain" description="Superoxide dismutase copper/zinc binding" evidence="4">
    <location>
        <begin position="51"/>
        <end position="179"/>
    </location>
</feature>
<feature type="signal peptide" evidence="3">
    <location>
        <begin position="1"/>
        <end position="23"/>
    </location>
</feature>
<gene>
    <name evidence="5" type="ORF">WG901_11260</name>
</gene>
<keyword evidence="3" id="KW-0732">Signal</keyword>
<evidence type="ECO:0000259" key="4">
    <source>
        <dbReference type="Pfam" id="PF00080"/>
    </source>
</evidence>
<accession>A0ABU8RW23</accession>
<evidence type="ECO:0000256" key="2">
    <source>
        <dbReference type="SAM" id="MobiDB-lite"/>
    </source>
</evidence>
<dbReference type="PANTHER" id="PTHR10003">
    <property type="entry name" value="SUPEROXIDE DISMUTASE CU-ZN -RELATED"/>
    <property type="match status" value="1"/>
</dbReference>
<comment type="similarity">
    <text evidence="1">Belongs to the Cu-Zn superoxide dismutase family.</text>
</comment>
<name>A0ABU8RW23_9SPHN</name>
<evidence type="ECO:0000256" key="3">
    <source>
        <dbReference type="SAM" id="SignalP"/>
    </source>
</evidence>
<feature type="region of interest" description="Disordered" evidence="2">
    <location>
        <begin position="97"/>
        <end position="119"/>
    </location>
</feature>
<dbReference type="SUPFAM" id="SSF49329">
    <property type="entry name" value="Cu,Zn superoxide dismutase-like"/>
    <property type="match status" value="1"/>
</dbReference>
<reference evidence="5 6" key="1">
    <citation type="submission" date="2024-03" db="EMBL/GenBank/DDBJ databases">
        <authorList>
            <person name="Jo J.-H."/>
        </authorList>
    </citation>
    <scope>NUCLEOTIDE SEQUENCE [LARGE SCALE GENOMIC DNA]</scope>
    <source>
        <strain evidence="5 6">PS1R-30</strain>
    </source>
</reference>
<dbReference type="RefSeq" id="WP_339587159.1">
    <property type="nucleotide sequence ID" value="NZ_JBBHJZ010000002.1"/>
</dbReference>
<dbReference type="InterPro" id="IPR036423">
    <property type="entry name" value="SOD-like_Cu/Zn_dom_sf"/>
</dbReference>
<dbReference type="InterPro" id="IPR001424">
    <property type="entry name" value="SOD_Cu_Zn_dom"/>
</dbReference>
<feature type="chain" id="PRO_5045805988" evidence="3">
    <location>
        <begin position="24"/>
        <end position="183"/>
    </location>
</feature>
<dbReference type="Gene3D" id="2.60.40.200">
    <property type="entry name" value="Superoxide dismutase, copper/zinc binding domain"/>
    <property type="match status" value="1"/>
</dbReference>
<protein>
    <submittedName>
        <fullName evidence="5">Superoxide dismutase family protein</fullName>
    </submittedName>
</protein>
<dbReference type="EMBL" id="JBBHJZ010000002">
    <property type="protein sequence ID" value="MEJ5977217.1"/>
    <property type="molecule type" value="Genomic_DNA"/>
</dbReference>
<evidence type="ECO:0000256" key="1">
    <source>
        <dbReference type="ARBA" id="ARBA00010457"/>
    </source>
</evidence>
<evidence type="ECO:0000313" key="6">
    <source>
        <dbReference type="Proteomes" id="UP001361239"/>
    </source>
</evidence>